<name>A0AAW0I778_MYOGA</name>
<gene>
    <name evidence="6" type="ORF">U0070_009368</name>
</gene>
<dbReference type="GO" id="GO:0035458">
    <property type="term" value="P:cellular response to interferon-beta"/>
    <property type="evidence" value="ECO:0007669"/>
    <property type="project" value="TreeGrafter"/>
</dbReference>
<dbReference type="PANTHER" id="PTHR32341">
    <property type="entry name" value="INTERFERON-INDUCIBLE GTPASE"/>
    <property type="match status" value="1"/>
</dbReference>
<reference evidence="6 7" key="1">
    <citation type="journal article" date="2023" name="bioRxiv">
        <title>Conserved and derived expression patterns and positive selection on dental genes reveal complex evolutionary context of ever-growing rodent molars.</title>
        <authorList>
            <person name="Calamari Z.T."/>
            <person name="Song A."/>
            <person name="Cohen E."/>
            <person name="Akter M."/>
            <person name="Roy R.D."/>
            <person name="Hallikas O."/>
            <person name="Christensen M.M."/>
            <person name="Li P."/>
            <person name="Marangoni P."/>
            <person name="Jernvall J."/>
            <person name="Klein O.D."/>
        </authorList>
    </citation>
    <scope>NUCLEOTIDE SEQUENCE [LARGE SCALE GENOMIC DNA]</scope>
    <source>
        <strain evidence="6">V071</strain>
    </source>
</reference>
<accession>A0AAW0I778</accession>
<dbReference type="SUPFAM" id="SSF52540">
    <property type="entry name" value="P-loop containing nucleoside triphosphate hydrolases"/>
    <property type="match status" value="1"/>
</dbReference>
<evidence type="ECO:0000256" key="4">
    <source>
        <dbReference type="ARBA" id="ARBA00023134"/>
    </source>
</evidence>
<evidence type="ECO:0000256" key="3">
    <source>
        <dbReference type="ARBA" id="ARBA00022801"/>
    </source>
</evidence>
<sequence length="309" mass="35666">RKEGLVHGKRLQHSGQWFLQLNYSERTHWTRDSLSFSSTDRGDLESSFTAYFNNIEIENKIIPPEIIHSIKRSLKKSVLLAQNSISGELGYIYYAPINVAVIGESGAGKSSFINALRGVRPEEEDATHVGIAETAMRTSYKHPKIETLTFWKLPGIGTMNIPPKYYLEKVKFQEYDFFVILSSTRFKLLELDLAQAIRLKRKMCYFVRTKVDVDLRNEKESKPGTFDRVKTLQQVRRHCVNTFIQNNMDAPPIFLISNHNLSDYNFPVLMDILIKYLPAQKRHNFTLSLPNNTVAVIDRKHKSLQQCIL</sequence>
<dbReference type="PROSITE" id="PS51716">
    <property type="entry name" value="G_IRG"/>
    <property type="match status" value="1"/>
</dbReference>
<dbReference type="GO" id="GO:0005789">
    <property type="term" value="C:endoplasmic reticulum membrane"/>
    <property type="evidence" value="ECO:0007669"/>
    <property type="project" value="TreeGrafter"/>
</dbReference>
<comment type="caution">
    <text evidence="6">The sequence shown here is derived from an EMBL/GenBank/DDBJ whole genome shotgun (WGS) entry which is preliminary data.</text>
</comment>
<keyword evidence="2" id="KW-0547">Nucleotide-binding</keyword>
<dbReference type="Proteomes" id="UP001488838">
    <property type="component" value="Unassembled WGS sequence"/>
</dbReference>
<dbReference type="InterPro" id="IPR030385">
    <property type="entry name" value="G_IRG_dom"/>
</dbReference>
<dbReference type="InterPro" id="IPR007743">
    <property type="entry name" value="Immunity-related_GTPase-like"/>
</dbReference>
<dbReference type="GO" id="GO:0005525">
    <property type="term" value="F:GTP binding"/>
    <property type="evidence" value="ECO:0007669"/>
    <property type="project" value="UniProtKB-KW"/>
</dbReference>
<feature type="domain" description="IRG-type G" evidence="5">
    <location>
        <begin position="95"/>
        <end position="276"/>
    </location>
</feature>
<dbReference type="AlphaFoldDB" id="A0AAW0I778"/>
<dbReference type="InterPro" id="IPR051515">
    <property type="entry name" value="IRG"/>
</dbReference>
<evidence type="ECO:0000313" key="7">
    <source>
        <dbReference type="Proteomes" id="UP001488838"/>
    </source>
</evidence>
<dbReference type="InterPro" id="IPR027417">
    <property type="entry name" value="P-loop_NTPase"/>
</dbReference>
<proteinExistence type="inferred from homology"/>
<dbReference type="FunFam" id="3.40.50.300:FF:000541">
    <property type="entry name" value="Immunity related GTPase M"/>
    <property type="match status" value="1"/>
</dbReference>
<dbReference type="PANTHER" id="PTHR32341:SF4">
    <property type="entry name" value="INTERFERON-GAMMA-INDUCIBLE GTPASE IFGGA3 PROTEIN-RELATED"/>
    <property type="match status" value="1"/>
</dbReference>
<keyword evidence="7" id="KW-1185">Reference proteome</keyword>
<protein>
    <recommendedName>
        <fullName evidence="5">IRG-type G domain-containing protein</fullName>
    </recommendedName>
</protein>
<evidence type="ECO:0000256" key="1">
    <source>
        <dbReference type="ARBA" id="ARBA00005429"/>
    </source>
</evidence>
<evidence type="ECO:0000259" key="5">
    <source>
        <dbReference type="PROSITE" id="PS51716"/>
    </source>
</evidence>
<keyword evidence="4" id="KW-0342">GTP-binding</keyword>
<dbReference type="EMBL" id="JBBHLL010000199">
    <property type="protein sequence ID" value="KAK7810334.1"/>
    <property type="molecule type" value="Genomic_DNA"/>
</dbReference>
<dbReference type="GO" id="GO:0000045">
    <property type="term" value="P:autophagosome assembly"/>
    <property type="evidence" value="ECO:0007669"/>
    <property type="project" value="TreeGrafter"/>
</dbReference>
<dbReference type="GO" id="GO:0045087">
    <property type="term" value="P:innate immune response"/>
    <property type="evidence" value="ECO:0007669"/>
    <property type="project" value="TreeGrafter"/>
</dbReference>
<keyword evidence="3" id="KW-0378">Hydrolase</keyword>
<organism evidence="6 7">
    <name type="scientific">Myodes glareolus</name>
    <name type="common">Bank vole</name>
    <name type="synonym">Clethrionomys glareolus</name>
    <dbReference type="NCBI Taxonomy" id="447135"/>
    <lineage>
        <taxon>Eukaryota</taxon>
        <taxon>Metazoa</taxon>
        <taxon>Chordata</taxon>
        <taxon>Craniata</taxon>
        <taxon>Vertebrata</taxon>
        <taxon>Euteleostomi</taxon>
        <taxon>Mammalia</taxon>
        <taxon>Eutheria</taxon>
        <taxon>Euarchontoglires</taxon>
        <taxon>Glires</taxon>
        <taxon>Rodentia</taxon>
        <taxon>Myomorpha</taxon>
        <taxon>Muroidea</taxon>
        <taxon>Cricetidae</taxon>
        <taxon>Arvicolinae</taxon>
        <taxon>Myodes</taxon>
    </lineage>
</organism>
<dbReference type="GO" id="GO:0003924">
    <property type="term" value="F:GTPase activity"/>
    <property type="evidence" value="ECO:0007669"/>
    <property type="project" value="TreeGrafter"/>
</dbReference>
<dbReference type="Pfam" id="PF05049">
    <property type="entry name" value="IIGP"/>
    <property type="match status" value="1"/>
</dbReference>
<evidence type="ECO:0000256" key="2">
    <source>
        <dbReference type="ARBA" id="ARBA00022741"/>
    </source>
</evidence>
<dbReference type="Gene3D" id="3.40.50.300">
    <property type="entry name" value="P-loop containing nucleotide triphosphate hydrolases"/>
    <property type="match status" value="1"/>
</dbReference>
<comment type="similarity">
    <text evidence="1">Belongs to the TRAFAC class dynamin-like GTPase superfamily. IRG family.</text>
</comment>
<evidence type="ECO:0000313" key="6">
    <source>
        <dbReference type="EMBL" id="KAK7810334.1"/>
    </source>
</evidence>
<feature type="non-terminal residue" evidence="6">
    <location>
        <position position="1"/>
    </location>
</feature>